<dbReference type="Gene3D" id="2.120.10.80">
    <property type="entry name" value="Kelch-type beta propeller"/>
    <property type="match status" value="2"/>
</dbReference>
<dbReference type="PANTHER" id="PTHR46228:SF2">
    <property type="entry name" value="KELCH REPEAT PROTEIN (AFU_ORTHOLOGUE AFUA_4G14350)"/>
    <property type="match status" value="1"/>
</dbReference>
<evidence type="ECO:0000256" key="3">
    <source>
        <dbReference type="SAM" id="MobiDB-lite"/>
    </source>
</evidence>
<keyword evidence="1" id="KW-0880">Kelch repeat</keyword>
<keyword evidence="2" id="KW-0677">Repeat</keyword>
<keyword evidence="4" id="KW-1185">Reference proteome</keyword>
<dbReference type="Pfam" id="PF24681">
    <property type="entry name" value="Kelch_KLHDC2_KLHL20_DRC7"/>
    <property type="match status" value="1"/>
</dbReference>
<evidence type="ECO:0000313" key="5">
    <source>
        <dbReference type="RefSeq" id="XP_039134052.1"/>
    </source>
</evidence>
<evidence type="ECO:0000256" key="2">
    <source>
        <dbReference type="ARBA" id="ARBA00022737"/>
    </source>
</evidence>
<name>A0AB40C5B6_DIOCR</name>
<reference evidence="5" key="1">
    <citation type="submission" date="2025-08" db="UniProtKB">
        <authorList>
            <consortium name="RefSeq"/>
        </authorList>
    </citation>
    <scope>IDENTIFICATION</scope>
</reference>
<dbReference type="GeneID" id="120271439"/>
<organism evidence="4 5">
    <name type="scientific">Dioscorea cayennensis subsp. rotundata</name>
    <name type="common">White Guinea yam</name>
    <name type="synonym">Dioscorea rotundata</name>
    <dbReference type="NCBI Taxonomy" id="55577"/>
    <lineage>
        <taxon>Eukaryota</taxon>
        <taxon>Viridiplantae</taxon>
        <taxon>Streptophyta</taxon>
        <taxon>Embryophyta</taxon>
        <taxon>Tracheophyta</taxon>
        <taxon>Spermatophyta</taxon>
        <taxon>Magnoliopsida</taxon>
        <taxon>Liliopsida</taxon>
        <taxon>Dioscoreales</taxon>
        <taxon>Dioscoreaceae</taxon>
        <taxon>Dioscorea</taxon>
    </lineage>
</organism>
<dbReference type="Proteomes" id="UP001515500">
    <property type="component" value="Chromosome 11"/>
</dbReference>
<proteinExistence type="predicted"/>
<feature type="region of interest" description="Disordered" evidence="3">
    <location>
        <begin position="340"/>
        <end position="401"/>
    </location>
</feature>
<dbReference type="PANTHER" id="PTHR46228">
    <property type="entry name" value="KELCH DOMAIN-CONTAINING PROTEIN"/>
    <property type="match status" value="1"/>
</dbReference>
<dbReference type="InterPro" id="IPR006652">
    <property type="entry name" value="Kelch_1"/>
</dbReference>
<dbReference type="SMART" id="SM00612">
    <property type="entry name" value="Kelch"/>
    <property type="match status" value="4"/>
</dbReference>
<sequence>MWLYPKVLGFNPSERWGHSSCFFDGVVYVFGGCCRGLHFSDVLTLNLDTMVWKSLVTTGPKPGNRDSHGTALVGHRMVVLGGTNGSKKLNDLHILDLRTKEWSKPNFKGMPPSPRESHTITAVGDAKIVIFGGSGEVKTNYLNDIHIFDLKSMTWSSPDVKGELPAPRDSHTAVSMGNKLLIYGGDCGDRYHGEVDVLDMENMTWSRLVIQGSSPGVRAGHAAVTFGSKVYVIGGVGDSQYYSDVWVLDATNCSWTQLDIGGQQPQGRFSHTAVITGTDIAIYGGCGEDERPLNELLILQLGSEHPNGRYNISMCKIFGNHLIQDKQKFLKASENSQKSMVSSNGVLNQGSHEAEAETKSPLIRDNMHAKRRKIGENKEWEIESEEEEHSGGHDTNFLNVESPRQPKTEQFLRVIPPMKCDAQFIGSDQCPVARPVFPSLIGAEVHGVVDGASDSGYLMTANVNGQIFQGVLFAPVTGFAVPRPPMYSQSSPLGSPTLVPKLCAAAAHDVPIHVRPSQPPTLAIPERSHHWLQANPVCVVKTQAARSSNDLQGDVLTLGGPGAG</sequence>
<dbReference type="Pfam" id="PF01344">
    <property type="entry name" value="Kelch_1"/>
    <property type="match status" value="1"/>
</dbReference>
<protein>
    <submittedName>
        <fullName evidence="5">Rab9 effector protein with kelch motifs-like</fullName>
    </submittedName>
</protein>
<dbReference type="AlphaFoldDB" id="A0AB40C5B6"/>
<dbReference type="InterPro" id="IPR015915">
    <property type="entry name" value="Kelch-typ_b-propeller"/>
</dbReference>
<evidence type="ECO:0000313" key="4">
    <source>
        <dbReference type="Proteomes" id="UP001515500"/>
    </source>
</evidence>
<dbReference type="RefSeq" id="XP_039134052.1">
    <property type="nucleotide sequence ID" value="XM_039278118.1"/>
</dbReference>
<gene>
    <name evidence="5" type="primary">LOC120271439</name>
</gene>
<feature type="compositionally biased region" description="Polar residues" evidence="3">
    <location>
        <begin position="340"/>
        <end position="351"/>
    </location>
</feature>
<evidence type="ECO:0000256" key="1">
    <source>
        <dbReference type="ARBA" id="ARBA00022441"/>
    </source>
</evidence>
<accession>A0AB40C5B6</accession>
<dbReference type="SUPFAM" id="SSF117281">
    <property type="entry name" value="Kelch motif"/>
    <property type="match status" value="1"/>
</dbReference>